<feature type="binding site" evidence="7">
    <location>
        <begin position="11"/>
        <end position="16"/>
    </location>
    <ligand>
        <name>ATP</name>
        <dbReference type="ChEBI" id="CHEBI:30616"/>
    </ligand>
</feature>
<dbReference type="FunFam" id="3.40.367.20:FF:000002">
    <property type="entry name" value="Glucokinase"/>
    <property type="match status" value="1"/>
</dbReference>
<gene>
    <name evidence="7" type="primary">glk</name>
    <name evidence="9" type="ORF">H9847_02265</name>
</gene>
<dbReference type="AlphaFoldDB" id="A0A948WXC6"/>
<dbReference type="CDD" id="cd24008">
    <property type="entry name" value="ASKHA_NBD_GLK"/>
    <property type="match status" value="1"/>
</dbReference>
<organism evidence="9 10">
    <name type="scientific">Candidatus Anaerobiospirillum pullicola</name>
    <dbReference type="NCBI Taxonomy" id="2838451"/>
    <lineage>
        <taxon>Bacteria</taxon>
        <taxon>Pseudomonadati</taxon>
        <taxon>Pseudomonadota</taxon>
        <taxon>Gammaproteobacteria</taxon>
        <taxon>Aeromonadales</taxon>
        <taxon>Succinivibrionaceae</taxon>
        <taxon>Anaerobiospirillum</taxon>
    </lineage>
</organism>
<dbReference type="NCBIfam" id="NF001416">
    <property type="entry name" value="PRK00292.1-3"/>
    <property type="match status" value="1"/>
</dbReference>
<dbReference type="PANTHER" id="PTHR47690:SF1">
    <property type="entry name" value="GLUCOKINASE"/>
    <property type="match status" value="1"/>
</dbReference>
<accession>A0A948WXC6</accession>
<keyword evidence="3 7" id="KW-0547">Nucleotide-binding</keyword>
<keyword evidence="1 7" id="KW-0963">Cytoplasm</keyword>
<dbReference type="Gene3D" id="3.30.420.40">
    <property type="match status" value="1"/>
</dbReference>
<evidence type="ECO:0000313" key="10">
    <source>
        <dbReference type="Proteomes" id="UP000733611"/>
    </source>
</evidence>
<dbReference type="EC" id="2.7.1.2" evidence="7"/>
<evidence type="ECO:0000256" key="6">
    <source>
        <dbReference type="ARBA" id="ARBA00023152"/>
    </source>
</evidence>
<dbReference type="Proteomes" id="UP000733611">
    <property type="component" value="Unassembled WGS sequence"/>
</dbReference>
<keyword evidence="6 7" id="KW-0324">Glycolysis</keyword>
<dbReference type="GO" id="GO:0005829">
    <property type="term" value="C:cytosol"/>
    <property type="evidence" value="ECO:0007669"/>
    <property type="project" value="TreeGrafter"/>
</dbReference>
<keyword evidence="4 7" id="KW-0418">Kinase</keyword>
<dbReference type="GO" id="GO:0005536">
    <property type="term" value="F:D-glucose binding"/>
    <property type="evidence" value="ECO:0007669"/>
    <property type="project" value="InterPro"/>
</dbReference>
<dbReference type="GO" id="GO:0005524">
    <property type="term" value="F:ATP binding"/>
    <property type="evidence" value="ECO:0007669"/>
    <property type="project" value="UniProtKB-UniRule"/>
</dbReference>
<comment type="catalytic activity">
    <reaction evidence="7">
        <text>D-glucose + ATP = D-glucose 6-phosphate + ADP + H(+)</text>
        <dbReference type="Rhea" id="RHEA:17825"/>
        <dbReference type="ChEBI" id="CHEBI:4167"/>
        <dbReference type="ChEBI" id="CHEBI:15378"/>
        <dbReference type="ChEBI" id="CHEBI:30616"/>
        <dbReference type="ChEBI" id="CHEBI:61548"/>
        <dbReference type="ChEBI" id="CHEBI:456216"/>
        <dbReference type="EC" id="2.7.1.2"/>
    </reaction>
</comment>
<keyword evidence="5 7" id="KW-0067">ATP-binding</keyword>
<dbReference type="EMBL" id="JAHLFE010000043">
    <property type="protein sequence ID" value="MBU3843685.1"/>
    <property type="molecule type" value="Genomic_DNA"/>
</dbReference>
<dbReference type="PANTHER" id="PTHR47690">
    <property type="entry name" value="GLUCOKINASE"/>
    <property type="match status" value="1"/>
</dbReference>
<dbReference type="GO" id="GO:0006096">
    <property type="term" value="P:glycolytic process"/>
    <property type="evidence" value="ECO:0007669"/>
    <property type="project" value="UniProtKB-UniRule"/>
</dbReference>
<evidence type="ECO:0000256" key="8">
    <source>
        <dbReference type="RuleBase" id="RU004046"/>
    </source>
</evidence>
<keyword evidence="2 7" id="KW-0808">Transferase</keyword>
<evidence type="ECO:0000313" key="9">
    <source>
        <dbReference type="EMBL" id="MBU3843685.1"/>
    </source>
</evidence>
<dbReference type="InterPro" id="IPR050201">
    <property type="entry name" value="Bacterial_glucokinase"/>
</dbReference>
<comment type="caution">
    <text evidence="9">The sequence shown here is derived from an EMBL/GenBank/DDBJ whole genome shotgun (WGS) entry which is preliminary data.</text>
</comment>
<proteinExistence type="inferred from homology"/>
<evidence type="ECO:0000256" key="7">
    <source>
        <dbReference type="HAMAP-Rule" id="MF_00524"/>
    </source>
</evidence>
<dbReference type="GO" id="GO:0004340">
    <property type="term" value="F:glucokinase activity"/>
    <property type="evidence" value="ECO:0007669"/>
    <property type="project" value="UniProtKB-UniRule"/>
</dbReference>
<evidence type="ECO:0000256" key="5">
    <source>
        <dbReference type="ARBA" id="ARBA00022840"/>
    </source>
</evidence>
<dbReference type="InterPro" id="IPR043129">
    <property type="entry name" value="ATPase_NBD"/>
</dbReference>
<evidence type="ECO:0000256" key="2">
    <source>
        <dbReference type="ARBA" id="ARBA00022679"/>
    </source>
</evidence>
<evidence type="ECO:0000256" key="1">
    <source>
        <dbReference type="ARBA" id="ARBA00022490"/>
    </source>
</evidence>
<comment type="similarity">
    <text evidence="7 8">Belongs to the bacterial glucokinase family.</text>
</comment>
<dbReference type="NCBIfam" id="TIGR00749">
    <property type="entry name" value="glk"/>
    <property type="match status" value="1"/>
</dbReference>
<dbReference type="Pfam" id="PF02685">
    <property type="entry name" value="Glucokinase"/>
    <property type="match status" value="1"/>
</dbReference>
<sequence>MAALSGNALVGDIGGTNARLAICNLADGSLSDPIIYSALENDSLESVIQKFRQDSKVQFDSACIAIACPVNQDYIKMTNNPWEFSKSQLKEHLGLETFMVINDFTAMSMSVTCLPQSSLVKIGGGEPEPNAPIAVYGAGTGLGVAHLIKHGTHWIPLSGEGGHVDLAPGNMAEDMILIALRARIGHVSAERVLSGSGLVNLYEAIAMRNERLRTGLTPADITSSALSANPDPDCLEALQTFCRLMGRFGGNLALTLGTFGGVYIGGGVVPRFLEFFKNSRFREAFEDKGRFKTYLQRIPCYVINEPKAGLLGAAATLRQELGAVL</sequence>
<evidence type="ECO:0000256" key="4">
    <source>
        <dbReference type="ARBA" id="ARBA00022777"/>
    </source>
</evidence>
<dbReference type="HAMAP" id="MF_00524">
    <property type="entry name" value="Glucokinase"/>
    <property type="match status" value="1"/>
</dbReference>
<dbReference type="InterPro" id="IPR003836">
    <property type="entry name" value="Glucokinase"/>
</dbReference>
<name>A0A948WXC6_9GAMM</name>
<reference evidence="9" key="2">
    <citation type="submission" date="2021-04" db="EMBL/GenBank/DDBJ databases">
        <authorList>
            <person name="Gilroy R."/>
        </authorList>
    </citation>
    <scope>NUCLEOTIDE SEQUENCE</scope>
    <source>
        <strain evidence="9">378</strain>
    </source>
</reference>
<comment type="subcellular location">
    <subcellularLocation>
        <location evidence="7">Cytoplasm</location>
    </subcellularLocation>
</comment>
<evidence type="ECO:0000256" key="3">
    <source>
        <dbReference type="ARBA" id="ARBA00022741"/>
    </source>
</evidence>
<dbReference type="SUPFAM" id="SSF53067">
    <property type="entry name" value="Actin-like ATPase domain"/>
    <property type="match status" value="1"/>
</dbReference>
<protein>
    <recommendedName>
        <fullName evidence="7">Glucokinase</fullName>
        <ecNumber evidence="7">2.7.1.2</ecNumber>
    </recommendedName>
    <alternativeName>
        <fullName evidence="7">Glucose kinase</fullName>
    </alternativeName>
</protein>
<dbReference type="Gene3D" id="3.40.367.20">
    <property type="match status" value="1"/>
</dbReference>
<reference evidence="9" key="1">
    <citation type="journal article" date="2021" name="PeerJ">
        <title>Extensive microbial diversity within the chicken gut microbiome revealed by metagenomics and culture.</title>
        <authorList>
            <person name="Gilroy R."/>
            <person name="Ravi A."/>
            <person name="Getino M."/>
            <person name="Pursley I."/>
            <person name="Horton D.L."/>
            <person name="Alikhan N.F."/>
            <person name="Baker D."/>
            <person name="Gharbi K."/>
            <person name="Hall N."/>
            <person name="Watson M."/>
            <person name="Adriaenssens E.M."/>
            <person name="Foster-Nyarko E."/>
            <person name="Jarju S."/>
            <person name="Secka A."/>
            <person name="Antonio M."/>
            <person name="Oren A."/>
            <person name="Chaudhuri R.R."/>
            <person name="La Ragione R."/>
            <person name="Hildebrand F."/>
            <person name="Pallen M.J."/>
        </authorList>
    </citation>
    <scope>NUCLEOTIDE SEQUENCE</scope>
    <source>
        <strain evidence="9">378</strain>
    </source>
</reference>